<name>A0A951U6F3_9CYAN</name>
<feature type="domain" description="Glycosyltransferase subfamily 4-like N-terminal" evidence="3">
    <location>
        <begin position="2"/>
        <end position="141"/>
    </location>
</feature>
<dbReference type="Proteomes" id="UP000707356">
    <property type="component" value="Unassembled WGS sequence"/>
</dbReference>
<reference evidence="4" key="2">
    <citation type="journal article" date="2022" name="Microbiol. Resour. Announc.">
        <title>Metagenome Sequencing to Explore Phylogenomics of Terrestrial Cyanobacteria.</title>
        <authorList>
            <person name="Ward R.D."/>
            <person name="Stajich J.E."/>
            <person name="Johansen J.R."/>
            <person name="Huntemann M."/>
            <person name="Clum A."/>
            <person name="Foster B."/>
            <person name="Foster B."/>
            <person name="Roux S."/>
            <person name="Palaniappan K."/>
            <person name="Varghese N."/>
            <person name="Mukherjee S."/>
            <person name="Reddy T.B.K."/>
            <person name="Daum C."/>
            <person name="Copeland A."/>
            <person name="Chen I.A."/>
            <person name="Ivanova N.N."/>
            <person name="Kyrpides N.C."/>
            <person name="Shapiro N."/>
            <person name="Eloe-Fadrosh E.A."/>
            <person name="Pietrasiak N."/>
        </authorList>
    </citation>
    <scope>NUCLEOTIDE SEQUENCE</scope>
    <source>
        <strain evidence="4">GSE-TBD4-15B</strain>
    </source>
</reference>
<organism evidence="4 5">
    <name type="scientific">Pegethrix bostrychoides GSE-TBD4-15B</name>
    <dbReference type="NCBI Taxonomy" id="2839662"/>
    <lineage>
        <taxon>Bacteria</taxon>
        <taxon>Bacillati</taxon>
        <taxon>Cyanobacteriota</taxon>
        <taxon>Cyanophyceae</taxon>
        <taxon>Oculatellales</taxon>
        <taxon>Oculatellaceae</taxon>
        <taxon>Pegethrix</taxon>
    </lineage>
</organism>
<dbReference type="AlphaFoldDB" id="A0A951U6F3"/>
<keyword evidence="1" id="KW-0328">Glycosyltransferase</keyword>
<dbReference type="EMBL" id="JAHHHV010000081">
    <property type="protein sequence ID" value="MBW4467864.1"/>
    <property type="molecule type" value="Genomic_DNA"/>
</dbReference>
<dbReference type="SUPFAM" id="SSF53756">
    <property type="entry name" value="UDP-Glycosyltransferase/glycogen phosphorylase"/>
    <property type="match status" value="1"/>
</dbReference>
<dbReference type="Pfam" id="PF13477">
    <property type="entry name" value="Glyco_trans_4_2"/>
    <property type="match status" value="1"/>
</dbReference>
<dbReference type="PANTHER" id="PTHR12526">
    <property type="entry name" value="GLYCOSYLTRANSFERASE"/>
    <property type="match status" value="1"/>
</dbReference>
<dbReference type="Pfam" id="PF13692">
    <property type="entry name" value="Glyco_trans_1_4"/>
    <property type="match status" value="1"/>
</dbReference>
<comment type="caution">
    <text evidence="4">The sequence shown here is derived from an EMBL/GenBank/DDBJ whole genome shotgun (WGS) entry which is preliminary data.</text>
</comment>
<proteinExistence type="predicted"/>
<evidence type="ECO:0000259" key="3">
    <source>
        <dbReference type="Pfam" id="PF13477"/>
    </source>
</evidence>
<sequence length="374" mass="41897">MRVALLHFCFEDYSIQLANALAQRVELTLIQPHRVAAACQEALDPRIAVYPFHKPRIRNPRNLASMIEMMQIIRSLQPDLLHVQETNEFWYDLTLLFNAMPPLVTTIHDVFRHPGDRQTTPGAEYTRPIAFYRSRQIIVHSQQMQQMLVKRFRVPAQRVNVLAHGELGSLYQQRSQAAPLPQEPHTLLFFGRIWAYKGLKYLLAALPAVAAQIPDVKLIIAGRGEDLQSYFSEGDLAAVDPNRYEILNEFIPTEAVAGLFQRSALTILPYIEASQSGVAALSYGMGRPVIASDVDGLREMVRDGSDGLLVTPRSAEALATAILSILSDPTRQAQMQAAAQQRAQSDLSWDLIAKQTVELYQRVAQRSRSVAQGC</sequence>
<dbReference type="Gene3D" id="3.40.50.2000">
    <property type="entry name" value="Glycogen Phosphorylase B"/>
    <property type="match status" value="2"/>
</dbReference>
<keyword evidence="2" id="KW-0808">Transferase</keyword>
<dbReference type="GO" id="GO:0016757">
    <property type="term" value="F:glycosyltransferase activity"/>
    <property type="evidence" value="ECO:0007669"/>
    <property type="project" value="UniProtKB-KW"/>
</dbReference>
<accession>A0A951U6F3</accession>
<protein>
    <submittedName>
        <fullName evidence="4">Glycosyltransferase family 4 protein</fullName>
    </submittedName>
</protein>
<dbReference type="InterPro" id="IPR028098">
    <property type="entry name" value="Glyco_trans_4-like_N"/>
</dbReference>
<evidence type="ECO:0000313" key="5">
    <source>
        <dbReference type="Proteomes" id="UP000707356"/>
    </source>
</evidence>
<reference evidence="4" key="1">
    <citation type="submission" date="2021-05" db="EMBL/GenBank/DDBJ databases">
        <authorList>
            <person name="Pietrasiak N."/>
            <person name="Ward R."/>
            <person name="Stajich J.E."/>
            <person name="Kurbessoian T."/>
        </authorList>
    </citation>
    <scope>NUCLEOTIDE SEQUENCE</scope>
    <source>
        <strain evidence="4">GSE-TBD4-15B</strain>
    </source>
</reference>
<evidence type="ECO:0000313" key="4">
    <source>
        <dbReference type="EMBL" id="MBW4467864.1"/>
    </source>
</evidence>
<dbReference type="CDD" id="cd03801">
    <property type="entry name" value="GT4_PimA-like"/>
    <property type="match status" value="1"/>
</dbReference>
<dbReference type="PANTHER" id="PTHR12526:SF510">
    <property type="entry name" value="D-INOSITOL 3-PHOSPHATE GLYCOSYLTRANSFERASE"/>
    <property type="match status" value="1"/>
</dbReference>
<gene>
    <name evidence="4" type="ORF">KME07_20755</name>
</gene>
<evidence type="ECO:0000256" key="2">
    <source>
        <dbReference type="ARBA" id="ARBA00022679"/>
    </source>
</evidence>
<evidence type="ECO:0000256" key="1">
    <source>
        <dbReference type="ARBA" id="ARBA00022676"/>
    </source>
</evidence>